<dbReference type="RefSeq" id="WP_330090633.1">
    <property type="nucleotide sequence ID" value="NZ_JAUZMY010000004.1"/>
</dbReference>
<name>A0ABU7K5N5_9ACTN</name>
<keyword evidence="1" id="KW-0812">Transmembrane</keyword>
<evidence type="ECO:0000256" key="1">
    <source>
        <dbReference type="SAM" id="Phobius"/>
    </source>
</evidence>
<evidence type="ECO:0000313" key="3">
    <source>
        <dbReference type="Proteomes" id="UP001356095"/>
    </source>
</evidence>
<proteinExistence type="predicted"/>
<accession>A0ABU7K5N5</accession>
<keyword evidence="1" id="KW-0472">Membrane</keyword>
<organism evidence="2 3">
    <name type="scientific">Nocardiopsis codii</name>
    <dbReference type="NCBI Taxonomy" id="3065942"/>
    <lineage>
        <taxon>Bacteria</taxon>
        <taxon>Bacillati</taxon>
        <taxon>Actinomycetota</taxon>
        <taxon>Actinomycetes</taxon>
        <taxon>Streptosporangiales</taxon>
        <taxon>Nocardiopsidaceae</taxon>
        <taxon>Nocardiopsis</taxon>
    </lineage>
</organism>
<keyword evidence="3" id="KW-1185">Reference proteome</keyword>
<feature type="transmembrane region" description="Helical" evidence="1">
    <location>
        <begin position="30"/>
        <end position="50"/>
    </location>
</feature>
<keyword evidence="1" id="KW-1133">Transmembrane helix</keyword>
<gene>
    <name evidence="2" type="ORF">Q8791_06330</name>
</gene>
<sequence>MFATIAAVLFGLALLLELLGENIQDLVTPRTLTLGGLLFLALHVAGYGTGWGRRRR</sequence>
<evidence type="ECO:0000313" key="2">
    <source>
        <dbReference type="EMBL" id="MEE2036837.1"/>
    </source>
</evidence>
<protein>
    <submittedName>
        <fullName evidence="2">Uncharacterized protein</fullName>
    </submittedName>
</protein>
<reference evidence="2 3" key="1">
    <citation type="submission" date="2023-08" db="EMBL/GenBank/DDBJ databases">
        <authorList>
            <person name="Girao M."/>
            <person name="Carvalho M.F."/>
        </authorList>
    </citation>
    <scope>NUCLEOTIDE SEQUENCE [LARGE SCALE GENOMIC DNA]</scope>
    <source>
        <strain evidence="2 3">CT-R113</strain>
    </source>
</reference>
<dbReference type="EMBL" id="JAUZMY010000004">
    <property type="protein sequence ID" value="MEE2036837.1"/>
    <property type="molecule type" value="Genomic_DNA"/>
</dbReference>
<comment type="caution">
    <text evidence="2">The sequence shown here is derived from an EMBL/GenBank/DDBJ whole genome shotgun (WGS) entry which is preliminary data.</text>
</comment>
<dbReference type="Proteomes" id="UP001356095">
    <property type="component" value="Unassembled WGS sequence"/>
</dbReference>